<sequence>MIDLGKFNLLDIRRHTMSKTFSIKTTKSQNDQCTDGFKVSSSFYTEKTLVEEDKALLIGNGLKLRILDENASPYTFNKYAEYADFTSDMLIYEKTYTAELSSTPGTPIAAGPSIQWYFLRLTITDLTRRPFQPERATYSDYC</sequence>
<accession>A0A484WUP2</accession>
<evidence type="ECO:0000313" key="2">
    <source>
        <dbReference type="Proteomes" id="UP000372890"/>
    </source>
</evidence>
<name>A0A484WUP2_ECOLX</name>
<protein>
    <submittedName>
        <fullName evidence="1">Putative fimbrial protein</fullName>
    </submittedName>
</protein>
<dbReference type="AlphaFoldDB" id="A0A484WUP2"/>
<evidence type="ECO:0000313" key="1">
    <source>
        <dbReference type="EMBL" id="VFS14025.1"/>
    </source>
</evidence>
<reference evidence="1 2" key="1">
    <citation type="submission" date="2019-03" db="EMBL/GenBank/DDBJ databases">
        <authorList>
            <consortium name="Pathogen Informatics"/>
        </authorList>
    </citation>
    <scope>NUCLEOTIDE SEQUENCE [LARGE SCALE GENOMIC DNA]</scope>
    <source>
        <strain evidence="1 2">NCTC9001</strain>
    </source>
</reference>
<dbReference type="EMBL" id="CAADIS010000003">
    <property type="protein sequence ID" value="VFS14025.1"/>
    <property type="molecule type" value="Genomic_DNA"/>
</dbReference>
<dbReference type="Proteomes" id="UP000372890">
    <property type="component" value="Unassembled WGS sequence"/>
</dbReference>
<proteinExistence type="predicted"/>
<organism evidence="1 2">
    <name type="scientific">Escherichia coli</name>
    <dbReference type="NCBI Taxonomy" id="562"/>
    <lineage>
        <taxon>Bacteria</taxon>
        <taxon>Pseudomonadati</taxon>
        <taxon>Pseudomonadota</taxon>
        <taxon>Gammaproteobacteria</taxon>
        <taxon>Enterobacterales</taxon>
        <taxon>Enterobacteriaceae</taxon>
        <taxon>Escherichia</taxon>
    </lineage>
</organism>
<gene>
    <name evidence="1" type="ORF">NCTC9001_01497</name>
</gene>